<evidence type="ECO:0000313" key="1">
    <source>
        <dbReference type="EMBL" id="MFM0002642.1"/>
    </source>
</evidence>
<keyword evidence="2" id="KW-1185">Reference proteome</keyword>
<evidence type="ECO:0008006" key="3">
    <source>
        <dbReference type="Google" id="ProtNLM"/>
    </source>
</evidence>
<evidence type="ECO:0000313" key="2">
    <source>
        <dbReference type="Proteomes" id="UP001629230"/>
    </source>
</evidence>
<accession>A0ABW9ATI4</accession>
<sequence>MALSTIQKIDRLSVDCDLAHQIIHGEADAIVQTDGGPIPTMANAVATLKAYNVRGDWIAGMTLAMKDIVVAGGVAYVALSSAVFVSNDIAADLAAGRIGVHQGATVEDLANPDKGVRMVAHAVDDRDLASADAGKGVAMVAHAVDDRVLSGDGGASLIGFLAAGDGAVRQMLAAILSESVSVASFEADPAGTADSTAAFKAAIARVTALVTAQGSPYPAPVIDVPPGVYKLSDTLNLLPWHRMQSKGVVLLDFRTLDAAKDGIVMRNEQTAIAMGDAKWASVAPFLDGSAGSIVVLGPGKATSTGWGLRMGNTTAESSDIRDTGGRNVIVTGWRGALRYDPINLYLITWERCRFEQNGSENLYVSSATPVVNSGERMTFNDCVFAAANNAVYHNCDGYSYEFGGCSFDYHATPFKIDALGRYSRFLFKGGHSEAFDRLWFDATASGERIELTMQGHEILPTHYVDASFIASPRTLIDGNAANRVRMSAFGTSLRYLWRPYLADTPIVGDNVLIHALEGTIQEGYYVPLTRSRSLGRDYDFSANAIGTSADALTHWSRDLGLTDVDVRDIQSTPTLGQSLHLHGAAADSTITFHSNESIPCKPGETYCPGCDVFANGTTGDLNIRVFMRFYDYQGNQVGNDLGTTYKMGDAYADPVLPNFAAGRNRAMTVDHRIQTVPPQAASFRLFFTVSAFVGDVYIKNVRALRA</sequence>
<name>A0ABW9ATI4_9BURK</name>
<dbReference type="Proteomes" id="UP001629230">
    <property type="component" value="Unassembled WGS sequence"/>
</dbReference>
<dbReference type="InterPro" id="IPR011050">
    <property type="entry name" value="Pectin_lyase_fold/virulence"/>
</dbReference>
<organism evidence="1 2">
    <name type="scientific">Paraburkholderia dipogonis</name>
    <dbReference type="NCBI Taxonomy" id="1211383"/>
    <lineage>
        <taxon>Bacteria</taxon>
        <taxon>Pseudomonadati</taxon>
        <taxon>Pseudomonadota</taxon>
        <taxon>Betaproteobacteria</taxon>
        <taxon>Burkholderiales</taxon>
        <taxon>Burkholderiaceae</taxon>
        <taxon>Paraburkholderia</taxon>
    </lineage>
</organism>
<dbReference type="SUPFAM" id="SSF51126">
    <property type="entry name" value="Pectin lyase-like"/>
    <property type="match status" value="1"/>
</dbReference>
<dbReference type="InterPro" id="IPR012334">
    <property type="entry name" value="Pectin_lyas_fold"/>
</dbReference>
<dbReference type="RefSeq" id="WP_408177943.1">
    <property type="nucleotide sequence ID" value="NZ_JAQQEZ010000010.1"/>
</dbReference>
<gene>
    <name evidence="1" type="ORF">PQR57_16595</name>
</gene>
<comment type="caution">
    <text evidence="1">The sequence shown here is derived from an EMBL/GenBank/DDBJ whole genome shotgun (WGS) entry which is preliminary data.</text>
</comment>
<dbReference type="EMBL" id="JAQQEZ010000010">
    <property type="protein sequence ID" value="MFM0002642.1"/>
    <property type="molecule type" value="Genomic_DNA"/>
</dbReference>
<dbReference type="Gene3D" id="2.160.20.10">
    <property type="entry name" value="Single-stranded right-handed beta-helix, Pectin lyase-like"/>
    <property type="match status" value="1"/>
</dbReference>
<proteinExistence type="predicted"/>
<protein>
    <recommendedName>
        <fullName evidence="3">Pectate lyase superfamily protein domain-containing protein</fullName>
    </recommendedName>
</protein>
<reference evidence="1 2" key="1">
    <citation type="journal article" date="2024" name="Chem. Sci.">
        <title>Discovery of megapolipeptins by genome mining of a Burkholderiales bacteria collection.</title>
        <authorList>
            <person name="Paulo B.S."/>
            <person name="Recchia M.J.J."/>
            <person name="Lee S."/>
            <person name="Fergusson C.H."/>
            <person name="Romanowski S.B."/>
            <person name="Hernandez A."/>
            <person name="Krull N."/>
            <person name="Liu D.Y."/>
            <person name="Cavanagh H."/>
            <person name="Bos A."/>
            <person name="Gray C.A."/>
            <person name="Murphy B.T."/>
            <person name="Linington R.G."/>
            <person name="Eustaquio A.S."/>
        </authorList>
    </citation>
    <scope>NUCLEOTIDE SEQUENCE [LARGE SCALE GENOMIC DNA]</scope>
    <source>
        <strain evidence="1 2">RL17-350-BIC-A</strain>
    </source>
</reference>